<evidence type="ECO:0000256" key="1">
    <source>
        <dbReference type="SAM" id="Coils"/>
    </source>
</evidence>
<dbReference type="SMART" id="SM00612">
    <property type="entry name" value="Kelch"/>
    <property type="match status" value="6"/>
</dbReference>
<feature type="coiled-coil region" evidence="1">
    <location>
        <begin position="350"/>
        <end position="377"/>
    </location>
</feature>
<reference evidence="3 4" key="1">
    <citation type="submission" date="2024-03" db="EMBL/GenBank/DDBJ databases">
        <title>WGS assembly of Saponaria officinalis var. Norfolk2.</title>
        <authorList>
            <person name="Jenkins J."/>
            <person name="Shu S."/>
            <person name="Grimwood J."/>
            <person name="Barry K."/>
            <person name="Goodstein D."/>
            <person name="Schmutz J."/>
            <person name="Leebens-Mack J."/>
            <person name="Osbourn A."/>
        </authorList>
    </citation>
    <scope>NUCLEOTIDE SEQUENCE [LARGE SCALE GENOMIC DNA]</scope>
    <source>
        <strain evidence="4">cv. Norfolk2</strain>
        <strain evidence="3">JIC</strain>
        <tissue evidence="3">Leaf</tissue>
    </source>
</reference>
<dbReference type="PANTHER" id="PTHR46034">
    <property type="match status" value="1"/>
</dbReference>
<dbReference type="GO" id="GO:0034976">
    <property type="term" value="P:response to endoplasmic reticulum stress"/>
    <property type="evidence" value="ECO:0007669"/>
    <property type="project" value="InterPro"/>
</dbReference>
<dbReference type="EMBL" id="JBDFQZ010000010">
    <property type="protein sequence ID" value="KAK9683676.1"/>
    <property type="molecule type" value="Genomic_DNA"/>
</dbReference>
<name>A0AAW1I2X1_SAPOF</name>
<feature type="domain" description="DCD" evidence="2">
    <location>
        <begin position="35"/>
        <end position="170"/>
    </location>
</feature>
<dbReference type="SUPFAM" id="SSF117281">
    <property type="entry name" value="Kelch motif"/>
    <property type="match status" value="1"/>
</dbReference>
<keyword evidence="4" id="KW-1185">Reference proteome</keyword>
<protein>
    <recommendedName>
        <fullName evidence="2">DCD domain-containing protein</fullName>
    </recommendedName>
</protein>
<comment type="caution">
    <text evidence="3">The sequence shown here is derived from an EMBL/GenBank/DDBJ whole genome shotgun (WGS) entry which is preliminary data.</text>
</comment>
<accession>A0AAW1I2X1</accession>
<dbReference type="Proteomes" id="UP001443914">
    <property type="component" value="Unassembled WGS sequence"/>
</dbReference>
<dbReference type="AlphaFoldDB" id="A0AAW1I2X1"/>
<dbReference type="InterPro" id="IPR015915">
    <property type="entry name" value="Kelch-typ_b-propeller"/>
</dbReference>
<dbReference type="EMBL" id="JBDFQZ010000010">
    <property type="protein sequence ID" value="KAK9683675.1"/>
    <property type="molecule type" value="Genomic_DNA"/>
</dbReference>
<keyword evidence="1" id="KW-0175">Coiled coil</keyword>
<dbReference type="Gene3D" id="2.120.10.80">
    <property type="entry name" value="Kelch-type beta propeller"/>
    <property type="match status" value="1"/>
</dbReference>
<evidence type="ECO:0000259" key="2">
    <source>
        <dbReference type="PROSITE" id="PS51222"/>
    </source>
</evidence>
<evidence type="ECO:0000313" key="4">
    <source>
        <dbReference type="Proteomes" id="UP001443914"/>
    </source>
</evidence>
<dbReference type="Pfam" id="PF10539">
    <property type="entry name" value="Dev_Cell_Death"/>
    <property type="match status" value="1"/>
</dbReference>
<dbReference type="InterPro" id="IPR044832">
    <property type="entry name" value="NRP-like"/>
</dbReference>
<evidence type="ECO:0000313" key="3">
    <source>
        <dbReference type="EMBL" id="KAK9683677.1"/>
    </source>
</evidence>
<organism evidence="3 4">
    <name type="scientific">Saponaria officinalis</name>
    <name type="common">Common soapwort</name>
    <name type="synonym">Lychnis saponaria</name>
    <dbReference type="NCBI Taxonomy" id="3572"/>
    <lineage>
        <taxon>Eukaryota</taxon>
        <taxon>Viridiplantae</taxon>
        <taxon>Streptophyta</taxon>
        <taxon>Embryophyta</taxon>
        <taxon>Tracheophyta</taxon>
        <taxon>Spermatophyta</taxon>
        <taxon>Magnoliopsida</taxon>
        <taxon>eudicotyledons</taxon>
        <taxon>Gunneridae</taxon>
        <taxon>Pentapetalae</taxon>
        <taxon>Caryophyllales</taxon>
        <taxon>Caryophyllaceae</taxon>
        <taxon>Caryophylleae</taxon>
        <taxon>Saponaria</taxon>
    </lineage>
</organism>
<proteinExistence type="predicted"/>
<dbReference type="EMBL" id="JBDFQZ010000010">
    <property type="protein sequence ID" value="KAK9683677.1"/>
    <property type="molecule type" value="Genomic_DNA"/>
</dbReference>
<dbReference type="Pfam" id="PF24681">
    <property type="entry name" value="Kelch_KLHDC2_KLHL20_DRC7"/>
    <property type="match status" value="1"/>
</dbReference>
<gene>
    <name evidence="3" type="ORF">RND81_10G158100</name>
</gene>
<dbReference type="PANTHER" id="PTHR46034:SF23">
    <property type="entry name" value="DCD (DEVELOPMENT AND CELL DEATH) DOMAIN PROTEIN"/>
    <property type="match status" value="1"/>
</dbReference>
<sequence length="684" mass="75844">MGAGRKMEIAPLQIHPNHQLTCNSNPYSARHLRKSELAGVIFGCKYSTFKECMFKQLFGLPASHIQYVQNITPGMPLFLFNYSDRTLHGIFEATSAGQLYINRYAWTLDGQAITPFPAQVRVKIRMQCDPLREDQYKTILAGNYLQHEPNHLWFELDKVQTDGLISLLSASQVRPSVSLPPTAAKWGTLFWQSAAAVARQEECSSTATNIVTEPELFCNSIRTVKKEKSGALSEQDVAKNMENGVTSIAEKKWSSLFKSQSTLSLSKECDDSNSEGLSTMSDDVPPILSEATSVRGTPFVIREITNAAEISTLISETTCVAEDMSSEGNSDLLSVVNNLIQTLGEIKEMHARQTVKIQSLELELEEANSKLRKVHRQESAHSGSSLSARYSEDMQLENQEVSQSVLLVGGCDGSSWLQNLDCCCPFEDVMRPLVQMKSVRSYASAVKLDGELYVLGGEYDSSWYDTVEAYNLKKNQWDSFPSLNREKGGLAAVSLLGKIFAIGGGDSNDCFSEVEVLDLNVGKWIVTRSMFKKRFSPAAAELNGVLYVGGGYDGQEYLSSVERFDPRAFSWTRLKSMNTRRGCHCMTVLNEKLYAIGGFDGTQMIPSVEVFEPRTGSWTMSEPMAYARGGLGSVNFGDKIYAIGGMQENKDVLDTVECYSEAEGWKLMQMKSMGKRSFFSAITV</sequence>
<dbReference type="InterPro" id="IPR013989">
    <property type="entry name" value="Dev_and_cell_death_domain"/>
</dbReference>
<dbReference type="PROSITE" id="PS51222">
    <property type="entry name" value="DCD"/>
    <property type="match status" value="1"/>
</dbReference>
<dbReference type="InterPro" id="IPR006652">
    <property type="entry name" value="Kelch_1"/>
</dbReference>
<dbReference type="SMART" id="SM00767">
    <property type="entry name" value="DCD"/>
    <property type="match status" value="1"/>
</dbReference>
<dbReference type="Pfam" id="PF01344">
    <property type="entry name" value="Kelch_1"/>
    <property type="match status" value="2"/>
</dbReference>